<name>A0A498JSX9_MALDO</name>
<evidence type="ECO:0000256" key="1">
    <source>
        <dbReference type="SAM" id="SignalP"/>
    </source>
</evidence>
<dbReference type="EMBL" id="RDQH01000331">
    <property type="protein sequence ID" value="RXH98315.1"/>
    <property type="molecule type" value="Genomic_DNA"/>
</dbReference>
<gene>
    <name evidence="2" type="ORF">DVH24_010640</name>
</gene>
<reference evidence="2 3" key="1">
    <citation type="submission" date="2018-10" db="EMBL/GenBank/DDBJ databases">
        <title>A high-quality apple genome assembly.</title>
        <authorList>
            <person name="Hu J."/>
        </authorList>
    </citation>
    <scope>NUCLEOTIDE SEQUENCE [LARGE SCALE GENOMIC DNA]</scope>
    <source>
        <strain evidence="3">cv. HFTH1</strain>
        <tissue evidence="2">Young leaf</tissue>
    </source>
</reference>
<evidence type="ECO:0008006" key="4">
    <source>
        <dbReference type="Google" id="ProtNLM"/>
    </source>
</evidence>
<accession>A0A498JSX9</accession>
<evidence type="ECO:0000313" key="3">
    <source>
        <dbReference type="Proteomes" id="UP000290289"/>
    </source>
</evidence>
<feature type="signal peptide" evidence="1">
    <location>
        <begin position="1"/>
        <end position="19"/>
    </location>
</feature>
<organism evidence="2 3">
    <name type="scientific">Malus domestica</name>
    <name type="common">Apple</name>
    <name type="synonym">Pyrus malus</name>
    <dbReference type="NCBI Taxonomy" id="3750"/>
    <lineage>
        <taxon>Eukaryota</taxon>
        <taxon>Viridiplantae</taxon>
        <taxon>Streptophyta</taxon>
        <taxon>Embryophyta</taxon>
        <taxon>Tracheophyta</taxon>
        <taxon>Spermatophyta</taxon>
        <taxon>Magnoliopsida</taxon>
        <taxon>eudicotyledons</taxon>
        <taxon>Gunneridae</taxon>
        <taxon>Pentapetalae</taxon>
        <taxon>rosids</taxon>
        <taxon>fabids</taxon>
        <taxon>Rosales</taxon>
        <taxon>Rosaceae</taxon>
        <taxon>Amygdaloideae</taxon>
        <taxon>Maleae</taxon>
        <taxon>Malus</taxon>
    </lineage>
</organism>
<keyword evidence="3" id="KW-1185">Reference proteome</keyword>
<evidence type="ECO:0000313" key="2">
    <source>
        <dbReference type="EMBL" id="RXH98315.1"/>
    </source>
</evidence>
<comment type="caution">
    <text evidence="2">The sequence shown here is derived from an EMBL/GenBank/DDBJ whole genome shotgun (WGS) entry which is preliminary data.</text>
</comment>
<dbReference type="AlphaFoldDB" id="A0A498JSX9"/>
<keyword evidence="1" id="KW-0732">Signal</keyword>
<sequence>MKFLNILLVAMVVVFLVNTQSNGACRVLYHGKDKLMTVKKDVLHNQDFPIEDLIIRQVLLKAPAPPGGSNPTEPATVN</sequence>
<proteinExistence type="predicted"/>
<protein>
    <recommendedName>
        <fullName evidence="4">Ubiquitin-like domain-containing protein</fullName>
    </recommendedName>
</protein>
<dbReference type="Proteomes" id="UP000290289">
    <property type="component" value="Chromosome 5"/>
</dbReference>
<feature type="chain" id="PRO_5019841864" description="Ubiquitin-like domain-containing protein" evidence="1">
    <location>
        <begin position="20"/>
        <end position="78"/>
    </location>
</feature>